<feature type="domain" description="CopC" evidence="6">
    <location>
        <begin position="63"/>
        <end position="158"/>
    </location>
</feature>
<feature type="transmembrane region" description="Helical" evidence="5">
    <location>
        <begin position="186"/>
        <end position="205"/>
    </location>
</feature>
<dbReference type="GO" id="GO:0005507">
    <property type="term" value="F:copper ion binding"/>
    <property type="evidence" value="ECO:0007669"/>
    <property type="project" value="InterPro"/>
</dbReference>
<dbReference type="EMBL" id="RBWV01000011">
    <property type="protein sequence ID" value="RKS75221.1"/>
    <property type="molecule type" value="Genomic_DNA"/>
</dbReference>
<dbReference type="InterPro" id="IPR032694">
    <property type="entry name" value="CopC/D"/>
</dbReference>
<dbReference type="InterPro" id="IPR007348">
    <property type="entry name" value="CopC_dom"/>
</dbReference>
<dbReference type="GO" id="GO:0006825">
    <property type="term" value="P:copper ion transport"/>
    <property type="evidence" value="ECO:0007669"/>
    <property type="project" value="InterPro"/>
</dbReference>
<keyword evidence="4" id="KW-0186">Copper</keyword>
<keyword evidence="8" id="KW-1185">Reference proteome</keyword>
<dbReference type="Proteomes" id="UP000281955">
    <property type="component" value="Unassembled WGS sequence"/>
</dbReference>
<dbReference type="PANTHER" id="PTHR34820">
    <property type="entry name" value="INNER MEMBRANE PROTEIN YEBZ"/>
    <property type="match status" value="1"/>
</dbReference>
<proteinExistence type="predicted"/>
<dbReference type="InterPro" id="IPR014755">
    <property type="entry name" value="Cu-Rt/internalin_Ig-like"/>
</dbReference>
<evidence type="ECO:0000256" key="4">
    <source>
        <dbReference type="ARBA" id="ARBA00023008"/>
    </source>
</evidence>
<sequence length="213" mass="21509">MEGFGAGPGPDGWQRARRRRLSLEHVRIDGRTGAVPRALAAAGAVVVAALGWLLLVVAPASAHDHLLSMTPAAGARVGEVPAEVSLTFDAAVGSLGSSIAVTDPSGTRIDARVPEVTDRTIGVSLSVPSTPLKGTYTVDYRIVSADGHVVSDHEAFEVTTGAAAPPATAAPAAAAAKTSSFLGVHAGHVVLVGAVAALALAYLGFDLLRRRAG</sequence>
<keyword evidence="5" id="KW-0812">Transmembrane</keyword>
<name>A0A420XPL3_9ACTN</name>
<accession>A0A420XPL3</accession>
<evidence type="ECO:0000256" key="5">
    <source>
        <dbReference type="SAM" id="Phobius"/>
    </source>
</evidence>
<dbReference type="GO" id="GO:0030313">
    <property type="term" value="C:cell envelope"/>
    <property type="evidence" value="ECO:0007669"/>
    <property type="project" value="UniProtKB-SubCell"/>
</dbReference>
<dbReference type="GO" id="GO:0005886">
    <property type="term" value="C:plasma membrane"/>
    <property type="evidence" value="ECO:0007669"/>
    <property type="project" value="TreeGrafter"/>
</dbReference>
<dbReference type="Gene3D" id="2.60.40.1220">
    <property type="match status" value="1"/>
</dbReference>
<organism evidence="7 8">
    <name type="scientific">Motilibacter peucedani</name>
    <dbReference type="NCBI Taxonomy" id="598650"/>
    <lineage>
        <taxon>Bacteria</taxon>
        <taxon>Bacillati</taxon>
        <taxon>Actinomycetota</taxon>
        <taxon>Actinomycetes</taxon>
        <taxon>Motilibacterales</taxon>
        <taxon>Motilibacteraceae</taxon>
        <taxon>Motilibacter</taxon>
    </lineage>
</organism>
<evidence type="ECO:0000256" key="2">
    <source>
        <dbReference type="ARBA" id="ARBA00022723"/>
    </source>
</evidence>
<evidence type="ECO:0000313" key="8">
    <source>
        <dbReference type="Proteomes" id="UP000281955"/>
    </source>
</evidence>
<gene>
    <name evidence="7" type="ORF">CLV35_1680</name>
</gene>
<evidence type="ECO:0000256" key="3">
    <source>
        <dbReference type="ARBA" id="ARBA00022729"/>
    </source>
</evidence>
<reference evidence="7 8" key="1">
    <citation type="submission" date="2018-10" db="EMBL/GenBank/DDBJ databases">
        <title>Genomic Encyclopedia of Archaeal and Bacterial Type Strains, Phase II (KMG-II): from individual species to whole genera.</title>
        <authorList>
            <person name="Goeker M."/>
        </authorList>
    </citation>
    <scope>NUCLEOTIDE SEQUENCE [LARGE SCALE GENOMIC DNA]</scope>
    <source>
        <strain evidence="7 8">RP-AC37</strain>
    </source>
</reference>
<feature type="transmembrane region" description="Helical" evidence="5">
    <location>
        <begin position="38"/>
        <end position="60"/>
    </location>
</feature>
<comment type="subcellular location">
    <subcellularLocation>
        <location evidence="1">Cell envelope</location>
    </subcellularLocation>
</comment>
<keyword evidence="5" id="KW-0472">Membrane</keyword>
<dbReference type="InParanoid" id="A0A420XPL3"/>
<dbReference type="AlphaFoldDB" id="A0A420XPL3"/>
<protein>
    <recommendedName>
        <fullName evidence="6">CopC domain-containing protein</fullName>
    </recommendedName>
</protein>
<keyword evidence="3" id="KW-0732">Signal</keyword>
<dbReference type="PANTHER" id="PTHR34820:SF4">
    <property type="entry name" value="INNER MEMBRANE PROTEIN YEBZ"/>
    <property type="match status" value="1"/>
</dbReference>
<keyword evidence="5" id="KW-1133">Transmembrane helix</keyword>
<dbReference type="GO" id="GO:0042597">
    <property type="term" value="C:periplasmic space"/>
    <property type="evidence" value="ECO:0007669"/>
    <property type="project" value="InterPro"/>
</dbReference>
<dbReference type="SUPFAM" id="SSF81296">
    <property type="entry name" value="E set domains"/>
    <property type="match status" value="1"/>
</dbReference>
<evidence type="ECO:0000313" key="7">
    <source>
        <dbReference type="EMBL" id="RKS75221.1"/>
    </source>
</evidence>
<dbReference type="GO" id="GO:0046688">
    <property type="term" value="P:response to copper ion"/>
    <property type="evidence" value="ECO:0007669"/>
    <property type="project" value="InterPro"/>
</dbReference>
<dbReference type="InterPro" id="IPR014756">
    <property type="entry name" value="Ig_E-set"/>
</dbReference>
<evidence type="ECO:0000259" key="6">
    <source>
        <dbReference type="Pfam" id="PF04234"/>
    </source>
</evidence>
<keyword evidence="2" id="KW-0479">Metal-binding</keyword>
<evidence type="ECO:0000256" key="1">
    <source>
        <dbReference type="ARBA" id="ARBA00004196"/>
    </source>
</evidence>
<comment type="caution">
    <text evidence="7">The sequence shown here is derived from an EMBL/GenBank/DDBJ whole genome shotgun (WGS) entry which is preliminary data.</text>
</comment>
<dbReference type="Pfam" id="PF04234">
    <property type="entry name" value="CopC"/>
    <property type="match status" value="1"/>
</dbReference>